<accession>A0A7E4VEP0</accession>
<dbReference type="CDD" id="cd00190">
    <property type="entry name" value="Tryp_SPc"/>
    <property type="match status" value="1"/>
</dbReference>
<dbReference type="InterPro" id="IPR051487">
    <property type="entry name" value="Ser/Thr_Proteases_Immune/Dev"/>
</dbReference>
<evidence type="ECO:0000259" key="4">
    <source>
        <dbReference type="PROSITE" id="PS50240"/>
    </source>
</evidence>
<keyword evidence="5" id="KW-1185">Reference proteome</keyword>
<dbReference type="GO" id="GO:0006508">
    <property type="term" value="P:proteolysis"/>
    <property type="evidence" value="ECO:0007669"/>
    <property type="project" value="InterPro"/>
</dbReference>
<dbReference type="PANTHER" id="PTHR24256">
    <property type="entry name" value="TRYPTASE-RELATED"/>
    <property type="match status" value="1"/>
</dbReference>
<dbReference type="Proteomes" id="UP000492821">
    <property type="component" value="Unassembled WGS sequence"/>
</dbReference>
<keyword evidence="1" id="KW-1015">Disulfide bond</keyword>
<evidence type="ECO:0000256" key="2">
    <source>
        <dbReference type="ARBA" id="ARBA00024195"/>
    </source>
</evidence>
<dbReference type="PROSITE" id="PS50240">
    <property type="entry name" value="TRYPSIN_DOM"/>
    <property type="match status" value="1"/>
</dbReference>
<dbReference type="InterPro" id="IPR001254">
    <property type="entry name" value="Trypsin_dom"/>
</dbReference>
<dbReference type="SMART" id="SM00020">
    <property type="entry name" value="Tryp_SPc"/>
    <property type="match status" value="1"/>
</dbReference>
<keyword evidence="3" id="KW-0732">Signal</keyword>
<dbReference type="WBParaSite" id="Pan_g20195.t1">
    <property type="protein sequence ID" value="Pan_g20195.t1"/>
    <property type="gene ID" value="Pan_g20195"/>
</dbReference>
<comment type="similarity">
    <text evidence="2">Belongs to the peptidase S1 family. CLIP subfamily.</text>
</comment>
<dbReference type="PRINTS" id="PR00722">
    <property type="entry name" value="CHYMOTRYPSIN"/>
</dbReference>
<organism evidence="5 6">
    <name type="scientific">Panagrellus redivivus</name>
    <name type="common">Microworm</name>
    <dbReference type="NCBI Taxonomy" id="6233"/>
    <lineage>
        <taxon>Eukaryota</taxon>
        <taxon>Metazoa</taxon>
        <taxon>Ecdysozoa</taxon>
        <taxon>Nematoda</taxon>
        <taxon>Chromadorea</taxon>
        <taxon>Rhabditida</taxon>
        <taxon>Tylenchina</taxon>
        <taxon>Panagrolaimomorpha</taxon>
        <taxon>Panagrolaimoidea</taxon>
        <taxon>Panagrolaimidae</taxon>
        <taxon>Panagrellus</taxon>
    </lineage>
</organism>
<evidence type="ECO:0000313" key="6">
    <source>
        <dbReference type="WBParaSite" id="Pan_g20195.t1"/>
    </source>
</evidence>
<dbReference type="Gene3D" id="2.40.10.10">
    <property type="entry name" value="Trypsin-like serine proteases"/>
    <property type="match status" value="1"/>
</dbReference>
<dbReference type="GO" id="GO:0004252">
    <property type="term" value="F:serine-type endopeptidase activity"/>
    <property type="evidence" value="ECO:0007669"/>
    <property type="project" value="InterPro"/>
</dbReference>
<feature type="chain" id="PRO_5028975087" evidence="3">
    <location>
        <begin position="16"/>
        <end position="283"/>
    </location>
</feature>
<evidence type="ECO:0000256" key="3">
    <source>
        <dbReference type="SAM" id="SignalP"/>
    </source>
</evidence>
<dbReference type="Pfam" id="PF00089">
    <property type="entry name" value="Trypsin"/>
    <property type="match status" value="1"/>
</dbReference>
<proteinExistence type="inferred from homology"/>
<reference evidence="5" key="1">
    <citation type="journal article" date="2013" name="Genetics">
        <title>The draft genome and transcriptome of Panagrellus redivivus are shaped by the harsh demands of a free-living lifestyle.</title>
        <authorList>
            <person name="Srinivasan J."/>
            <person name="Dillman A.R."/>
            <person name="Macchietto M.G."/>
            <person name="Heikkinen L."/>
            <person name="Lakso M."/>
            <person name="Fracchia K.M."/>
            <person name="Antoshechkin I."/>
            <person name="Mortazavi A."/>
            <person name="Wong G."/>
            <person name="Sternberg P.W."/>
        </authorList>
    </citation>
    <scope>NUCLEOTIDE SEQUENCE [LARGE SCALE GENOMIC DNA]</scope>
    <source>
        <strain evidence="5">MT8872</strain>
    </source>
</reference>
<evidence type="ECO:0000313" key="5">
    <source>
        <dbReference type="Proteomes" id="UP000492821"/>
    </source>
</evidence>
<name>A0A7E4VEP0_PANRE</name>
<dbReference type="SUPFAM" id="SSF50494">
    <property type="entry name" value="Trypsin-like serine proteases"/>
    <property type="match status" value="1"/>
</dbReference>
<dbReference type="InterPro" id="IPR001314">
    <property type="entry name" value="Peptidase_S1A"/>
</dbReference>
<feature type="signal peptide" evidence="3">
    <location>
        <begin position="1"/>
        <end position="15"/>
    </location>
</feature>
<protein>
    <submittedName>
        <fullName evidence="6">Peptidase S1 domain-containing protein</fullName>
    </submittedName>
</protein>
<feature type="domain" description="Peptidase S1" evidence="4">
    <location>
        <begin position="48"/>
        <end position="276"/>
    </location>
</feature>
<dbReference type="InterPro" id="IPR009003">
    <property type="entry name" value="Peptidase_S1_PA"/>
</dbReference>
<evidence type="ECO:0000256" key="1">
    <source>
        <dbReference type="ARBA" id="ARBA00023157"/>
    </source>
</evidence>
<reference evidence="6" key="2">
    <citation type="submission" date="2020-10" db="UniProtKB">
        <authorList>
            <consortium name="WormBaseParasite"/>
        </authorList>
    </citation>
    <scope>IDENTIFICATION</scope>
</reference>
<dbReference type="InterPro" id="IPR043504">
    <property type="entry name" value="Peptidase_S1_PA_chymotrypsin"/>
</dbReference>
<dbReference type="AlphaFoldDB" id="A0A7E4VEP0"/>
<sequence length="283" mass="31341">MNLIFLLATVTVAIAVKRLPKCGIANDAALQYQSLDLAYKEDDREFKILGGSEPDHHMFPFMASLFIRNVTICTATIIGERYILTAEHCLNMEDKEYLLQHLVVQFGALNRFKGHFVKMEDIYFTNLKNADFAIIKLKQKIKFDENAQPICLTANPKLELVKEMLVAGFGYTPVGNGTVQPSDVYKIVTVPIRANGYCKHKRNTDFCAGASNAGTMAGDSGGPAIMLKAKRFYQIGLTAGGRYSYHIAPDGTNTTIDHGTYVRVSAYCDFIADVTQKEVTCGQ</sequence>